<proteinExistence type="predicted"/>
<protein>
    <submittedName>
        <fullName evidence="2">Uncharacterized protein</fullName>
    </submittedName>
</protein>
<name>A0AAE3ZQB6_9ACTN</name>
<feature type="region of interest" description="Disordered" evidence="1">
    <location>
        <begin position="135"/>
        <end position="162"/>
    </location>
</feature>
<evidence type="ECO:0000256" key="1">
    <source>
        <dbReference type="SAM" id="MobiDB-lite"/>
    </source>
</evidence>
<feature type="region of interest" description="Disordered" evidence="1">
    <location>
        <begin position="1"/>
        <end position="25"/>
    </location>
</feature>
<evidence type="ECO:0000313" key="3">
    <source>
        <dbReference type="Proteomes" id="UP001183629"/>
    </source>
</evidence>
<dbReference type="AlphaFoldDB" id="A0AAE3ZQB6"/>
<sequence>MTVSGLPSRLDPGPGDPGVPTEYDASTLESAITWLESQSDYLSRSLVPGMENDIKDWLTGPPGGNAPFGTFPTANEMAQRQLGHYQAADASIRGIADALWQAAQSLRVVLERYETAERANALSASSFEEIFTAQQGESAGRAAPPTGVPAAVPPPPTDLPVVDSTTVVPAVHVESYGG</sequence>
<dbReference type="EMBL" id="JAVDYC010000001">
    <property type="protein sequence ID" value="MDR7321930.1"/>
    <property type="molecule type" value="Genomic_DNA"/>
</dbReference>
<gene>
    <name evidence="2" type="ORF">J2S44_002180</name>
</gene>
<reference evidence="2 3" key="1">
    <citation type="submission" date="2023-07" db="EMBL/GenBank/DDBJ databases">
        <title>Sequencing the genomes of 1000 actinobacteria strains.</title>
        <authorList>
            <person name="Klenk H.-P."/>
        </authorList>
    </citation>
    <scope>NUCLEOTIDE SEQUENCE [LARGE SCALE GENOMIC DNA]</scope>
    <source>
        <strain evidence="2 3">DSM 44711</strain>
    </source>
</reference>
<evidence type="ECO:0000313" key="2">
    <source>
        <dbReference type="EMBL" id="MDR7321930.1"/>
    </source>
</evidence>
<accession>A0AAE3ZQB6</accession>
<dbReference type="Proteomes" id="UP001183629">
    <property type="component" value="Unassembled WGS sequence"/>
</dbReference>
<dbReference type="RefSeq" id="WP_310411505.1">
    <property type="nucleotide sequence ID" value="NZ_JAVDYC010000001.1"/>
</dbReference>
<organism evidence="2 3">
    <name type="scientific">Catenuloplanes niger</name>
    <dbReference type="NCBI Taxonomy" id="587534"/>
    <lineage>
        <taxon>Bacteria</taxon>
        <taxon>Bacillati</taxon>
        <taxon>Actinomycetota</taxon>
        <taxon>Actinomycetes</taxon>
        <taxon>Micromonosporales</taxon>
        <taxon>Micromonosporaceae</taxon>
        <taxon>Catenuloplanes</taxon>
    </lineage>
</organism>
<comment type="caution">
    <text evidence="2">The sequence shown here is derived from an EMBL/GenBank/DDBJ whole genome shotgun (WGS) entry which is preliminary data.</text>
</comment>
<keyword evidence="3" id="KW-1185">Reference proteome</keyword>